<proteinExistence type="predicted"/>
<protein>
    <submittedName>
        <fullName evidence="2">Uncharacterized protein</fullName>
    </submittedName>
</protein>
<organism evidence="2 3">
    <name type="scientific">Pristionchus fissidentatus</name>
    <dbReference type="NCBI Taxonomy" id="1538716"/>
    <lineage>
        <taxon>Eukaryota</taxon>
        <taxon>Metazoa</taxon>
        <taxon>Ecdysozoa</taxon>
        <taxon>Nematoda</taxon>
        <taxon>Chromadorea</taxon>
        <taxon>Rhabditida</taxon>
        <taxon>Rhabditina</taxon>
        <taxon>Diplogasteromorpha</taxon>
        <taxon>Diplogasteroidea</taxon>
        <taxon>Neodiplogasteridae</taxon>
        <taxon>Pristionchus</taxon>
    </lineage>
</organism>
<dbReference type="AlphaFoldDB" id="A0AAV5V4P8"/>
<feature type="compositionally biased region" description="Low complexity" evidence="1">
    <location>
        <begin position="101"/>
        <end position="114"/>
    </location>
</feature>
<feature type="non-terminal residue" evidence="2">
    <location>
        <position position="120"/>
    </location>
</feature>
<dbReference type="EMBL" id="BTSY01000002">
    <property type="protein sequence ID" value="GMT13328.1"/>
    <property type="molecule type" value="Genomic_DNA"/>
</dbReference>
<gene>
    <name evidence="2" type="ORF">PFISCL1PPCAC_4625</name>
</gene>
<sequence>VIMSDSSRLVNRKSKKEEEENAENEQTSSAASAGDQSSQRAESSVKGNPQAARPSSPLKTLDLTGIAGYINTRKPKVRVSTVTSLSTIWRIHRTSSISIFSKRTQSPSSSWSRHSFPKTS</sequence>
<feature type="non-terminal residue" evidence="2">
    <location>
        <position position="1"/>
    </location>
</feature>
<name>A0AAV5V4P8_9BILA</name>
<feature type="region of interest" description="Disordered" evidence="1">
    <location>
        <begin position="99"/>
        <end position="120"/>
    </location>
</feature>
<evidence type="ECO:0000256" key="1">
    <source>
        <dbReference type="SAM" id="MobiDB-lite"/>
    </source>
</evidence>
<accession>A0AAV5V4P8</accession>
<evidence type="ECO:0000313" key="3">
    <source>
        <dbReference type="Proteomes" id="UP001432322"/>
    </source>
</evidence>
<feature type="region of interest" description="Disordered" evidence="1">
    <location>
        <begin position="1"/>
        <end position="59"/>
    </location>
</feature>
<keyword evidence="3" id="KW-1185">Reference proteome</keyword>
<reference evidence="2" key="1">
    <citation type="submission" date="2023-10" db="EMBL/GenBank/DDBJ databases">
        <title>Genome assembly of Pristionchus species.</title>
        <authorList>
            <person name="Yoshida K."/>
            <person name="Sommer R.J."/>
        </authorList>
    </citation>
    <scope>NUCLEOTIDE SEQUENCE</scope>
    <source>
        <strain evidence="2">RS5133</strain>
    </source>
</reference>
<feature type="compositionally biased region" description="Low complexity" evidence="1">
    <location>
        <begin position="24"/>
        <end position="39"/>
    </location>
</feature>
<evidence type="ECO:0000313" key="2">
    <source>
        <dbReference type="EMBL" id="GMT13328.1"/>
    </source>
</evidence>
<comment type="caution">
    <text evidence="2">The sequence shown here is derived from an EMBL/GenBank/DDBJ whole genome shotgun (WGS) entry which is preliminary data.</text>
</comment>
<dbReference type="Proteomes" id="UP001432322">
    <property type="component" value="Unassembled WGS sequence"/>
</dbReference>